<keyword evidence="3" id="KW-0813">Transport</keyword>
<feature type="transmembrane region" description="Helical" evidence="8">
    <location>
        <begin position="106"/>
        <end position="126"/>
    </location>
</feature>
<evidence type="ECO:0000256" key="2">
    <source>
        <dbReference type="ARBA" id="ARBA00009142"/>
    </source>
</evidence>
<feature type="transmembrane region" description="Helical" evidence="8">
    <location>
        <begin position="184"/>
        <end position="202"/>
    </location>
</feature>
<organism evidence="9 10">
    <name type="scientific">Silvibacterium dinghuense</name>
    <dbReference type="NCBI Taxonomy" id="1560006"/>
    <lineage>
        <taxon>Bacteria</taxon>
        <taxon>Pseudomonadati</taxon>
        <taxon>Acidobacteriota</taxon>
        <taxon>Terriglobia</taxon>
        <taxon>Terriglobales</taxon>
        <taxon>Acidobacteriaceae</taxon>
        <taxon>Silvibacterium</taxon>
    </lineage>
</organism>
<dbReference type="AlphaFoldDB" id="A0A4Q1S8R0"/>
<keyword evidence="5 8" id="KW-0812">Transmembrane</keyword>
<evidence type="ECO:0000256" key="8">
    <source>
        <dbReference type="RuleBase" id="RU363041"/>
    </source>
</evidence>
<evidence type="ECO:0000313" key="10">
    <source>
        <dbReference type="Proteomes" id="UP000290253"/>
    </source>
</evidence>
<proteinExistence type="inferred from homology"/>
<evidence type="ECO:0000256" key="4">
    <source>
        <dbReference type="ARBA" id="ARBA00022475"/>
    </source>
</evidence>
<comment type="caution">
    <text evidence="9">The sequence shown here is derived from an EMBL/GenBank/DDBJ whole genome shotgun (WGS) entry which is preliminary data.</text>
</comment>
<keyword evidence="7 8" id="KW-0472">Membrane</keyword>
<sequence>MSFDLAGIWLVVASFLAGALNAVAGGGSFLSFPAILGVGVPPIQANATNTVALWPGQFTSIAAYWEDLKHNLKLIGPLGSAALIGGCAGGLVLLHTGQSTFMKLVPWLLLVAAILFAASGPISRWLNQRGRGVEETEVHPPMLPLFLLMIVVCFYIGYFGAGAGFLIMSLLALFGIQNIHQINALKVVTTTLANGIAVVVFIVRGQVLWQHCLLMMVTAALGGYLGAKGGKRLDPRLARAFVIAIGFSMAGYFFWRNAH</sequence>
<dbReference type="GO" id="GO:0005886">
    <property type="term" value="C:plasma membrane"/>
    <property type="evidence" value="ECO:0007669"/>
    <property type="project" value="UniProtKB-SubCell"/>
</dbReference>
<dbReference type="OrthoDB" id="9807082at2"/>
<evidence type="ECO:0000256" key="3">
    <source>
        <dbReference type="ARBA" id="ARBA00022448"/>
    </source>
</evidence>
<comment type="similarity">
    <text evidence="2 8">Belongs to the 4-toluene sulfonate uptake permease (TSUP) (TC 2.A.102) family.</text>
</comment>
<evidence type="ECO:0000256" key="5">
    <source>
        <dbReference type="ARBA" id="ARBA00022692"/>
    </source>
</evidence>
<dbReference type="Proteomes" id="UP000290253">
    <property type="component" value="Unassembled WGS sequence"/>
</dbReference>
<comment type="subcellular location">
    <subcellularLocation>
        <location evidence="1 8">Cell membrane</location>
        <topology evidence="1 8">Multi-pass membrane protein</topology>
    </subcellularLocation>
</comment>
<reference evidence="9 10" key="1">
    <citation type="journal article" date="2016" name="Int. J. Syst. Evol. Microbiol.">
        <title>Acidipila dinghuensis sp. nov., an acidobacterium isolated from forest soil.</title>
        <authorList>
            <person name="Jiang Y.W."/>
            <person name="Wang J."/>
            <person name="Chen M.H."/>
            <person name="Lv Y.Y."/>
            <person name="Qiu L.H."/>
        </authorList>
    </citation>
    <scope>NUCLEOTIDE SEQUENCE [LARGE SCALE GENOMIC DNA]</scope>
    <source>
        <strain evidence="9 10">DHOF10</strain>
    </source>
</reference>
<keyword evidence="10" id="KW-1185">Reference proteome</keyword>
<feature type="transmembrane region" description="Helical" evidence="8">
    <location>
        <begin position="237"/>
        <end position="255"/>
    </location>
</feature>
<dbReference type="PANTHER" id="PTHR30269">
    <property type="entry name" value="TRANSMEMBRANE PROTEIN YFCA"/>
    <property type="match status" value="1"/>
</dbReference>
<name>A0A4Q1S8R0_9BACT</name>
<dbReference type="Pfam" id="PF01925">
    <property type="entry name" value="TauE"/>
    <property type="match status" value="1"/>
</dbReference>
<dbReference type="PANTHER" id="PTHR30269:SF0">
    <property type="entry name" value="MEMBRANE TRANSPORTER PROTEIN YFCA-RELATED"/>
    <property type="match status" value="1"/>
</dbReference>
<feature type="transmembrane region" description="Helical" evidence="8">
    <location>
        <begin position="208"/>
        <end position="225"/>
    </location>
</feature>
<keyword evidence="6 8" id="KW-1133">Transmembrane helix</keyword>
<dbReference type="EMBL" id="SDMK01000005">
    <property type="protein sequence ID" value="RXS93275.1"/>
    <property type="molecule type" value="Genomic_DNA"/>
</dbReference>
<evidence type="ECO:0000256" key="1">
    <source>
        <dbReference type="ARBA" id="ARBA00004651"/>
    </source>
</evidence>
<protein>
    <recommendedName>
        <fullName evidence="8">Probable membrane transporter protein</fullName>
    </recommendedName>
</protein>
<gene>
    <name evidence="9" type="ORF">ESZ00_18100</name>
</gene>
<dbReference type="InterPro" id="IPR002781">
    <property type="entry name" value="TM_pro_TauE-like"/>
</dbReference>
<evidence type="ECO:0000256" key="7">
    <source>
        <dbReference type="ARBA" id="ARBA00023136"/>
    </source>
</evidence>
<evidence type="ECO:0000256" key="6">
    <source>
        <dbReference type="ARBA" id="ARBA00022989"/>
    </source>
</evidence>
<evidence type="ECO:0000313" key="9">
    <source>
        <dbReference type="EMBL" id="RXS93275.1"/>
    </source>
</evidence>
<keyword evidence="4 8" id="KW-1003">Cell membrane</keyword>
<feature type="transmembrane region" description="Helical" evidence="8">
    <location>
        <begin position="146"/>
        <end position="172"/>
    </location>
</feature>
<feature type="transmembrane region" description="Helical" evidence="8">
    <location>
        <begin position="74"/>
        <end position="94"/>
    </location>
</feature>
<accession>A0A4Q1S8R0</accession>
<dbReference type="InterPro" id="IPR052017">
    <property type="entry name" value="TSUP"/>
</dbReference>